<keyword evidence="11 14" id="KW-0472">Membrane</keyword>
<dbReference type="Proteomes" id="UP000029981">
    <property type="component" value="Chromosome 6"/>
</dbReference>
<evidence type="ECO:0000256" key="2">
    <source>
        <dbReference type="ARBA" id="ARBA00004370"/>
    </source>
</evidence>
<evidence type="ECO:0000313" key="16">
    <source>
        <dbReference type="Proteomes" id="UP000029981"/>
    </source>
</evidence>
<feature type="transmembrane region" description="Helical" evidence="14">
    <location>
        <begin position="6"/>
        <end position="24"/>
    </location>
</feature>
<dbReference type="InterPro" id="IPR001128">
    <property type="entry name" value="Cyt_P450"/>
</dbReference>
<dbReference type="InterPro" id="IPR050651">
    <property type="entry name" value="Plant_Cytochrome_P450_Monoox"/>
</dbReference>
<name>A0A0A0KFV2_CUCSA</name>
<dbReference type="PROSITE" id="PS00086">
    <property type="entry name" value="CYTOCHROME_P450"/>
    <property type="match status" value="1"/>
</dbReference>
<dbReference type="GO" id="GO:0020037">
    <property type="term" value="F:heme binding"/>
    <property type="evidence" value="ECO:0007669"/>
    <property type="project" value="InterPro"/>
</dbReference>
<gene>
    <name evidence="15" type="ORF">Csa_6G492250</name>
</gene>
<keyword evidence="9 12" id="KW-0408">Iron</keyword>
<feature type="binding site" description="axial binding residue" evidence="12">
    <location>
        <position position="438"/>
    </location>
    <ligand>
        <name>heme</name>
        <dbReference type="ChEBI" id="CHEBI:30413"/>
    </ligand>
    <ligandPart>
        <name>Fe</name>
        <dbReference type="ChEBI" id="CHEBI:18248"/>
    </ligandPart>
</feature>
<keyword evidence="16" id="KW-1185">Reference proteome</keyword>
<dbReference type="PRINTS" id="PR00385">
    <property type="entry name" value="P450"/>
</dbReference>
<evidence type="ECO:0000256" key="1">
    <source>
        <dbReference type="ARBA" id="ARBA00001971"/>
    </source>
</evidence>
<dbReference type="InterPro" id="IPR036396">
    <property type="entry name" value="Cyt_P450_sf"/>
</dbReference>
<keyword evidence="4 12" id="KW-0349">Heme</keyword>
<sequence length="500" mass="56964">MDLDTYVLYSSLSLFFLLLAFKFISRSLRLRNNLPPSPPSFPVIGHLHLLKKPIHRTFSNLSAKYGPVMSLRLGSKLAVVLSSSAAVEDCFTKNDVVLANRPRLLVGKYIGYNYTTMIGAPYGDHWRNLRRIGAIEIFSISRINKFTDIRRDEVMRIVRKLSHNSIHQFSKVEIQSAMSELTFNITMRMAAGKRYYGEDVTNEEEARRFRELIKEIVAVGGVSNPGDFLPVLNWMSKGIERKLIQLGKKVDAFLQGLIDDHRKTKEEGRNTMIDHLLSLQQSEPDHYNDQIIKGFILILLTAGSDTSAVTMEWALSHLLNNPQVLKKAKEEIDTQIGQERLVEESDISKLPYLQRIVSETLRLNPAAPMLVPHYATNDCKICGYDVPRDTMVLVNAWAIHRDSNEWEDCMSFKPERYEKSEAVEIHKFLPFGLGRRACPGSAMAHRVMGLTLATLIQCFEWKKIGEEDIDMKELSGAIMTKMVPLEAMCKARPIINNIFY</sequence>
<evidence type="ECO:0008006" key="17">
    <source>
        <dbReference type="Google" id="ProtNLM"/>
    </source>
</evidence>
<dbReference type="EMBL" id="CM002927">
    <property type="protein sequence ID" value="KGN48565.1"/>
    <property type="molecule type" value="Genomic_DNA"/>
</dbReference>
<organism evidence="15 16">
    <name type="scientific">Cucumis sativus</name>
    <name type="common">Cucumber</name>
    <dbReference type="NCBI Taxonomy" id="3659"/>
    <lineage>
        <taxon>Eukaryota</taxon>
        <taxon>Viridiplantae</taxon>
        <taxon>Streptophyta</taxon>
        <taxon>Embryophyta</taxon>
        <taxon>Tracheophyta</taxon>
        <taxon>Spermatophyta</taxon>
        <taxon>Magnoliopsida</taxon>
        <taxon>eudicotyledons</taxon>
        <taxon>Gunneridae</taxon>
        <taxon>Pentapetalae</taxon>
        <taxon>rosids</taxon>
        <taxon>fabids</taxon>
        <taxon>Cucurbitales</taxon>
        <taxon>Cucurbitaceae</taxon>
        <taxon>Benincaseae</taxon>
        <taxon>Cucumis</taxon>
    </lineage>
</organism>
<keyword evidence="7 14" id="KW-1133">Transmembrane helix</keyword>
<keyword evidence="8 13" id="KW-0560">Oxidoreductase</keyword>
<evidence type="ECO:0000256" key="6">
    <source>
        <dbReference type="ARBA" id="ARBA00022723"/>
    </source>
</evidence>
<reference evidence="15 16" key="2">
    <citation type="journal article" date="2009" name="PLoS ONE">
        <title>An integrated genetic and cytogenetic map of the cucumber genome.</title>
        <authorList>
            <person name="Ren Y."/>
            <person name="Zhang Z."/>
            <person name="Liu J."/>
            <person name="Staub J.E."/>
            <person name="Han Y."/>
            <person name="Cheng Z."/>
            <person name="Li X."/>
            <person name="Lu J."/>
            <person name="Miao H."/>
            <person name="Kang H."/>
            <person name="Xie B."/>
            <person name="Gu X."/>
            <person name="Wang X."/>
            <person name="Du Y."/>
            <person name="Jin W."/>
            <person name="Huang S."/>
        </authorList>
    </citation>
    <scope>NUCLEOTIDE SEQUENCE [LARGE SCALE GENOMIC DNA]</scope>
    <source>
        <strain evidence="16">cv. 9930</strain>
    </source>
</reference>
<keyword evidence="5 14" id="KW-0812">Transmembrane</keyword>
<dbReference type="GO" id="GO:0016020">
    <property type="term" value="C:membrane"/>
    <property type="evidence" value="ECO:0000318"/>
    <property type="project" value="GO_Central"/>
</dbReference>
<dbReference type="Pfam" id="PF00067">
    <property type="entry name" value="p450"/>
    <property type="match status" value="1"/>
</dbReference>
<proteinExistence type="inferred from homology"/>
<dbReference type="SUPFAM" id="SSF48264">
    <property type="entry name" value="Cytochrome P450"/>
    <property type="match status" value="1"/>
</dbReference>
<evidence type="ECO:0000313" key="15">
    <source>
        <dbReference type="EMBL" id="KGN48565.1"/>
    </source>
</evidence>
<dbReference type="InterPro" id="IPR002401">
    <property type="entry name" value="Cyt_P450_E_grp-I"/>
</dbReference>
<dbReference type="PANTHER" id="PTHR47947">
    <property type="entry name" value="CYTOCHROME P450 82C3-RELATED"/>
    <property type="match status" value="1"/>
</dbReference>
<protein>
    <recommendedName>
        <fullName evidence="17">Cytochrome P450</fullName>
    </recommendedName>
</protein>
<evidence type="ECO:0000256" key="11">
    <source>
        <dbReference type="ARBA" id="ARBA00023136"/>
    </source>
</evidence>
<dbReference type="GO" id="GO:0016709">
    <property type="term" value="F:oxidoreductase activity, acting on paired donors, with incorporation or reduction of molecular oxygen, NAD(P)H as one donor, and incorporation of one atom of oxygen"/>
    <property type="evidence" value="ECO:0000318"/>
    <property type="project" value="GO_Central"/>
</dbReference>
<dbReference type="KEGG" id="csv:101215449"/>
<evidence type="ECO:0000256" key="8">
    <source>
        <dbReference type="ARBA" id="ARBA00023002"/>
    </source>
</evidence>
<reference evidence="15 16" key="1">
    <citation type="journal article" date="2009" name="Nat. Genet.">
        <title>The genome of the cucumber, Cucumis sativus L.</title>
        <authorList>
            <person name="Huang S."/>
            <person name="Li R."/>
            <person name="Zhang Z."/>
            <person name="Li L."/>
            <person name="Gu X."/>
            <person name="Fan W."/>
            <person name="Lucas W.J."/>
            <person name="Wang X."/>
            <person name="Xie B."/>
            <person name="Ni P."/>
            <person name="Ren Y."/>
            <person name="Zhu H."/>
            <person name="Li J."/>
            <person name="Lin K."/>
            <person name="Jin W."/>
            <person name="Fei Z."/>
            <person name="Li G."/>
            <person name="Staub J."/>
            <person name="Kilian A."/>
            <person name="van der Vossen E.A."/>
            <person name="Wu Y."/>
            <person name="Guo J."/>
            <person name="He J."/>
            <person name="Jia Z."/>
            <person name="Ren Y."/>
            <person name="Tian G."/>
            <person name="Lu Y."/>
            <person name="Ruan J."/>
            <person name="Qian W."/>
            <person name="Wang M."/>
            <person name="Huang Q."/>
            <person name="Li B."/>
            <person name="Xuan Z."/>
            <person name="Cao J."/>
            <person name="Asan"/>
            <person name="Wu Z."/>
            <person name="Zhang J."/>
            <person name="Cai Q."/>
            <person name="Bai Y."/>
            <person name="Zhao B."/>
            <person name="Han Y."/>
            <person name="Li Y."/>
            <person name="Li X."/>
            <person name="Wang S."/>
            <person name="Shi Q."/>
            <person name="Liu S."/>
            <person name="Cho W.K."/>
            <person name="Kim J.Y."/>
            <person name="Xu Y."/>
            <person name="Heller-Uszynska K."/>
            <person name="Miao H."/>
            <person name="Cheng Z."/>
            <person name="Zhang S."/>
            <person name="Wu J."/>
            <person name="Yang Y."/>
            <person name="Kang H."/>
            <person name="Li M."/>
            <person name="Liang H."/>
            <person name="Ren X."/>
            <person name="Shi Z."/>
            <person name="Wen M."/>
            <person name="Jian M."/>
            <person name="Yang H."/>
            <person name="Zhang G."/>
            <person name="Yang Z."/>
            <person name="Chen R."/>
            <person name="Liu S."/>
            <person name="Li J."/>
            <person name="Ma L."/>
            <person name="Liu H."/>
            <person name="Zhou Y."/>
            <person name="Zhao J."/>
            <person name="Fang X."/>
            <person name="Li G."/>
            <person name="Fang L."/>
            <person name="Li Y."/>
            <person name="Liu D."/>
            <person name="Zheng H."/>
            <person name="Zhang Y."/>
            <person name="Qin N."/>
            <person name="Li Z."/>
            <person name="Yang G."/>
            <person name="Yang S."/>
            <person name="Bolund L."/>
            <person name="Kristiansen K."/>
            <person name="Zheng H."/>
            <person name="Li S."/>
            <person name="Zhang X."/>
            <person name="Yang H."/>
            <person name="Wang J."/>
            <person name="Sun R."/>
            <person name="Zhang B."/>
            <person name="Jiang S."/>
            <person name="Wang J."/>
            <person name="Du Y."/>
            <person name="Li S."/>
        </authorList>
    </citation>
    <scope>NUCLEOTIDE SEQUENCE [LARGE SCALE GENOMIC DNA]</scope>
    <source>
        <strain evidence="16">cv. 9930</strain>
    </source>
</reference>
<keyword evidence="6 12" id="KW-0479">Metal-binding</keyword>
<dbReference type="InterPro" id="IPR017972">
    <property type="entry name" value="Cyt_P450_CS"/>
</dbReference>
<reference evidence="15 16" key="3">
    <citation type="journal article" date="2010" name="BMC Genomics">
        <title>Transcriptome sequencing and comparative analysis of cucumber flowers with different sex types.</title>
        <authorList>
            <person name="Guo S."/>
            <person name="Zheng Y."/>
            <person name="Joung J.G."/>
            <person name="Liu S."/>
            <person name="Zhang Z."/>
            <person name="Crasta O.R."/>
            <person name="Sobral B.W."/>
            <person name="Xu Y."/>
            <person name="Huang S."/>
            <person name="Fei Z."/>
        </authorList>
    </citation>
    <scope>NUCLEOTIDE SEQUENCE [LARGE SCALE GENOMIC DNA]</scope>
    <source>
        <strain evidence="16">cv. 9930</strain>
    </source>
</reference>
<dbReference type="OrthoDB" id="1055148at2759"/>
<dbReference type="Gene3D" id="1.10.630.10">
    <property type="entry name" value="Cytochrome P450"/>
    <property type="match status" value="1"/>
</dbReference>
<accession>A0A0A0KFV2</accession>
<dbReference type="Gramene" id="KGN48565">
    <property type="protein sequence ID" value="KGN48565"/>
    <property type="gene ID" value="Csa_6G492250"/>
</dbReference>
<comment type="subcellular location">
    <subcellularLocation>
        <location evidence="2">Membrane</location>
    </subcellularLocation>
</comment>
<dbReference type="AlphaFoldDB" id="A0A0A0KFV2"/>
<evidence type="ECO:0000256" key="5">
    <source>
        <dbReference type="ARBA" id="ARBA00022692"/>
    </source>
</evidence>
<comment type="similarity">
    <text evidence="3 13">Belongs to the cytochrome P450 family.</text>
</comment>
<reference evidence="15 16" key="4">
    <citation type="journal article" date="2011" name="BMC Genomics">
        <title>RNA-Seq improves annotation of protein-coding genes in the cucumber genome.</title>
        <authorList>
            <person name="Li Z."/>
            <person name="Zhang Z."/>
            <person name="Yan P."/>
            <person name="Huang S."/>
            <person name="Fei Z."/>
            <person name="Lin K."/>
        </authorList>
    </citation>
    <scope>NUCLEOTIDE SEQUENCE [LARGE SCALE GENOMIC DNA]</scope>
    <source>
        <strain evidence="16">cv. 9930</strain>
    </source>
</reference>
<keyword evidence="10 13" id="KW-0503">Monooxygenase</keyword>
<dbReference type="STRING" id="3659.A0A0A0KFV2"/>
<comment type="cofactor">
    <cofactor evidence="1 12">
        <name>heme</name>
        <dbReference type="ChEBI" id="CHEBI:30413"/>
    </cofactor>
</comment>
<dbReference type="eggNOG" id="KOG0156">
    <property type="taxonomic scope" value="Eukaryota"/>
</dbReference>
<evidence type="ECO:0000256" key="3">
    <source>
        <dbReference type="ARBA" id="ARBA00010617"/>
    </source>
</evidence>
<evidence type="ECO:0000256" key="13">
    <source>
        <dbReference type="RuleBase" id="RU000461"/>
    </source>
</evidence>
<dbReference type="PANTHER" id="PTHR47947:SF26">
    <property type="entry name" value="CYTOCHROME P450"/>
    <property type="match status" value="1"/>
</dbReference>
<dbReference type="OMA" id="FDLYAIP"/>
<evidence type="ECO:0000256" key="9">
    <source>
        <dbReference type="ARBA" id="ARBA00023004"/>
    </source>
</evidence>
<evidence type="ECO:0000256" key="4">
    <source>
        <dbReference type="ARBA" id="ARBA00022617"/>
    </source>
</evidence>
<evidence type="ECO:0000256" key="12">
    <source>
        <dbReference type="PIRSR" id="PIRSR602401-1"/>
    </source>
</evidence>
<dbReference type="PRINTS" id="PR00463">
    <property type="entry name" value="EP450I"/>
</dbReference>
<evidence type="ECO:0000256" key="14">
    <source>
        <dbReference type="SAM" id="Phobius"/>
    </source>
</evidence>
<evidence type="ECO:0000256" key="10">
    <source>
        <dbReference type="ARBA" id="ARBA00023033"/>
    </source>
</evidence>
<evidence type="ECO:0000256" key="7">
    <source>
        <dbReference type="ARBA" id="ARBA00022989"/>
    </source>
</evidence>
<dbReference type="GO" id="GO:0005506">
    <property type="term" value="F:iron ion binding"/>
    <property type="evidence" value="ECO:0007669"/>
    <property type="project" value="InterPro"/>
</dbReference>
<dbReference type="FunFam" id="1.10.630.10:FF:000023">
    <property type="entry name" value="Cytochrome P450 family protein"/>
    <property type="match status" value="1"/>
</dbReference>
<dbReference type="CDD" id="cd20653">
    <property type="entry name" value="CYP81"/>
    <property type="match status" value="1"/>
</dbReference>